<protein>
    <submittedName>
        <fullName evidence="2">Transcriptional regulator, CopG family</fullName>
    </submittedName>
</protein>
<evidence type="ECO:0000313" key="2">
    <source>
        <dbReference type="EMBL" id="SPD76381.1"/>
    </source>
</evidence>
<dbReference type="AlphaFoldDB" id="A0A445N3W9"/>
<feature type="domain" description="Ribbon-helix-helix protein CopG" evidence="1">
    <location>
        <begin position="23"/>
        <end position="57"/>
    </location>
</feature>
<organism evidence="2">
    <name type="scientific">uncultured Desulfobacterium sp</name>
    <dbReference type="NCBI Taxonomy" id="201089"/>
    <lineage>
        <taxon>Bacteria</taxon>
        <taxon>Pseudomonadati</taxon>
        <taxon>Thermodesulfobacteriota</taxon>
        <taxon>Desulfobacteria</taxon>
        <taxon>Desulfobacterales</taxon>
        <taxon>Desulfobacteriaceae</taxon>
        <taxon>Desulfobacterium</taxon>
        <taxon>environmental samples</taxon>
    </lineage>
</organism>
<dbReference type="InterPro" id="IPR010985">
    <property type="entry name" value="Ribbon_hlx_hlx"/>
</dbReference>
<name>A0A445N3W9_9BACT</name>
<dbReference type="GO" id="GO:0006355">
    <property type="term" value="P:regulation of DNA-templated transcription"/>
    <property type="evidence" value="ECO:0007669"/>
    <property type="project" value="InterPro"/>
</dbReference>
<dbReference type="EMBL" id="OJIN01000239">
    <property type="protein sequence ID" value="SPD76381.1"/>
    <property type="molecule type" value="Genomic_DNA"/>
</dbReference>
<proteinExistence type="predicted"/>
<dbReference type="InterPro" id="IPR013321">
    <property type="entry name" value="Arc_rbn_hlx_hlx"/>
</dbReference>
<gene>
    <name evidence="2" type="ORF">PITCH_A920009</name>
</gene>
<evidence type="ECO:0000259" key="1">
    <source>
        <dbReference type="Pfam" id="PF01402"/>
    </source>
</evidence>
<dbReference type="Gene3D" id="1.10.1220.10">
    <property type="entry name" value="Met repressor-like"/>
    <property type="match status" value="1"/>
</dbReference>
<dbReference type="InterPro" id="IPR002145">
    <property type="entry name" value="CopG"/>
</dbReference>
<reference evidence="2" key="1">
    <citation type="submission" date="2018-01" db="EMBL/GenBank/DDBJ databases">
        <authorList>
            <person name="Regsiter A."/>
            <person name="William W."/>
        </authorList>
    </citation>
    <scope>NUCLEOTIDE SEQUENCE</scope>
    <source>
        <strain evidence="2">TRIP AH-1</strain>
    </source>
</reference>
<sequence>MLYILYIRFIFYSGVSMSTQMIVRIEPELKKKVNTLAKAEGKTTSEIVRELLEDYVRNRDIGVYINDLWGRVGKKLASRNIGPLDIEQAIKDVRGRK</sequence>
<dbReference type="Pfam" id="PF01402">
    <property type="entry name" value="RHH_1"/>
    <property type="match status" value="1"/>
</dbReference>
<dbReference type="SUPFAM" id="SSF47598">
    <property type="entry name" value="Ribbon-helix-helix"/>
    <property type="match status" value="1"/>
</dbReference>
<accession>A0A445N3W9</accession>